<protein>
    <recommendedName>
        <fullName evidence="4">Rhamnosyltransferase</fullName>
    </recommendedName>
</protein>
<keyword evidence="1" id="KW-0812">Transmembrane</keyword>
<evidence type="ECO:0000256" key="1">
    <source>
        <dbReference type="SAM" id="Phobius"/>
    </source>
</evidence>
<evidence type="ECO:0008006" key="4">
    <source>
        <dbReference type="Google" id="ProtNLM"/>
    </source>
</evidence>
<dbReference type="SUPFAM" id="SSF53448">
    <property type="entry name" value="Nucleotide-diphospho-sugar transferases"/>
    <property type="match status" value="1"/>
</dbReference>
<gene>
    <name evidence="2" type="ORF">GCM10022212_03330</name>
</gene>
<keyword evidence="1" id="KW-1133">Transmembrane helix</keyword>
<comment type="caution">
    <text evidence="2">The sequence shown here is derived from an EMBL/GenBank/DDBJ whole genome shotgun (WGS) entry which is preliminary data.</text>
</comment>
<sequence length="268" mass="30555">MHTQHKIAIGFIIYKPENSFIERLNKATLDGFKIYIFDNSPEESNVRDFCLSRGEIVYLTIGKNIGLGLGMSSICAQAYYEGNSALLFFDQDTIFESATLSFIESYYINHNILEATYSAVVFDASNRQNSTSGDVLQDVKVAINSGSLFFLKNLKNIGWHNESYFVDGVDYEFCLNSKRNGFKVGKFARTPGFDHSTEQADKKYRIFQKTLILRAYPLFRVRDNLKSSCKLLFSALLSFEFEFAALILKFASVFLVVQVLSRFLRPVK</sequence>
<evidence type="ECO:0000313" key="2">
    <source>
        <dbReference type="EMBL" id="GAA4012833.1"/>
    </source>
</evidence>
<evidence type="ECO:0000313" key="3">
    <source>
        <dbReference type="Proteomes" id="UP001501353"/>
    </source>
</evidence>
<dbReference type="Gene3D" id="3.90.550.10">
    <property type="entry name" value="Spore Coat Polysaccharide Biosynthesis Protein SpsA, Chain A"/>
    <property type="match status" value="1"/>
</dbReference>
<dbReference type="InterPro" id="IPR029044">
    <property type="entry name" value="Nucleotide-diphossugar_trans"/>
</dbReference>
<organism evidence="2 3">
    <name type="scientific">Actimicrobium antarcticum</name>
    <dbReference type="NCBI Taxonomy" id="1051899"/>
    <lineage>
        <taxon>Bacteria</taxon>
        <taxon>Pseudomonadati</taxon>
        <taxon>Pseudomonadota</taxon>
        <taxon>Betaproteobacteria</taxon>
        <taxon>Burkholderiales</taxon>
        <taxon>Oxalobacteraceae</taxon>
        <taxon>Actimicrobium</taxon>
    </lineage>
</organism>
<dbReference type="RefSeq" id="WP_344761480.1">
    <property type="nucleotide sequence ID" value="NZ_BAAAZE010000002.1"/>
</dbReference>
<dbReference type="EMBL" id="BAAAZE010000002">
    <property type="protein sequence ID" value="GAA4012833.1"/>
    <property type="molecule type" value="Genomic_DNA"/>
</dbReference>
<proteinExistence type="predicted"/>
<keyword evidence="1" id="KW-0472">Membrane</keyword>
<feature type="transmembrane region" description="Helical" evidence="1">
    <location>
        <begin position="231"/>
        <end position="260"/>
    </location>
</feature>
<accession>A0ABP7SKN3</accession>
<dbReference type="Proteomes" id="UP001501353">
    <property type="component" value="Unassembled WGS sequence"/>
</dbReference>
<name>A0ABP7SKN3_9BURK</name>
<reference evidence="3" key="1">
    <citation type="journal article" date="2019" name="Int. J. Syst. Evol. Microbiol.">
        <title>The Global Catalogue of Microorganisms (GCM) 10K type strain sequencing project: providing services to taxonomists for standard genome sequencing and annotation.</title>
        <authorList>
            <consortium name="The Broad Institute Genomics Platform"/>
            <consortium name="The Broad Institute Genome Sequencing Center for Infectious Disease"/>
            <person name="Wu L."/>
            <person name="Ma J."/>
        </authorList>
    </citation>
    <scope>NUCLEOTIDE SEQUENCE [LARGE SCALE GENOMIC DNA]</scope>
    <source>
        <strain evidence="3">JCM 16673</strain>
    </source>
</reference>
<keyword evidence="3" id="KW-1185">Reference proteome</keyword>